<dbReference type="PANTHER" id="PTHR21530:SF7">
    <property type="entry name" value="TRAB DOMAIN-CONTAINING PROTEIN"/>
    <property type="match status" value="1"/>
</dbReference>
<evidence type="ECO:0000313" key="1">
    <source>
        <dbReference type="EMBL" id="KAF6037975.1"/>
    </source>
</evidence>
<dbReference type="CDD" id="cd14726">
    <property type="entry name" value="TraB_PrgY-like"/>
    <property type="match status" value="1"/>
</dbReference>
<evidence type="ECO:0008006" key="3">
    <source>
        <dbReference type="Google" id="ProtNLM"/>
    </source>
</evidence>
<dbReference type="OrthoDB" id="48306at2759"/>
<accession>A0A7J7KI94</accession>
<reference evidence="1" key="1">
    <citation type="submission" date="2020-06" db="EMBL/GenBank/DDBJ databases">
        <title>Draft genome of Bugula neritina, a colonial animal packing powerful symbionts and potential medicines.</title>
        <authorList>
            <person name="Rayko M."/>
        </authorList>
    </citation>
    <scope>NUCLEOTIDE SEQUENCE [LARGE SCALE GENOMIC DNA]</scope>
    <source>
        <strain evidence="1">Kwan_BN1</strain>
    </source>
</reference>
<comment type="caution">
    <text evidence="1">The sequence shown here is derived from an EMBL/GenBank/DDBJ whole genome shotgun (WGS) entry which is preliminary data.</text>
</comment>
<dbReference type="PANTHER" id="PTHR21530">
    <property type="entry name" value="PHEROMONE SHUTDOWN PROTEIN"/>
    <property type="match status" value="1"/>
</dbReference>
<sequence>MAENNVVQVDEKEILNWVENGLPKTCTVVEKTDDKEVYIVGTAHFSKESQEDVARVIQLIQPHVVFLELCSGRLGILEYSEEQMMQEATDISFQKIQESVRIHGAAHGILRAMLMNLSAKLTQQLGMAPGGEFRRAFSEAQRIPHCKVVYGDRPISITLKRAIGSLTLVQKIKFAWHMITSDTDLSLEDIEKCKEKDILEQMLADMASEFPSLNNVFVTERDIYLANSLKRSSRISLGPIGTYTKPIKVVAVLGIGHVNGVVANWDKDLEGKAQEVMKIPQPSIVGRLLGVAIKGAIVAGGVYATYRIGKVSYNLVNKLLSKYVK</sequence>
<protein>
    <recommendedName>
        <fullName evidence="3">TRABD</fullName>
    </recommendedName>
</protein>
<name>A0A7J7KI94_BUGNE</name>
<dbReference type="InterPro" id="IPR002816">
    <property type="entry name" value="TraB/PrgY/GumN_fam"/>
</dbReference>
<dbReference type="Pfam" id="PF01963">
    <property type="entry name" value="TraB_PrgY_gumN"/>
    <property type="match status" value="1"/>
</dbReference>
<dbReference type="AlphaFoldDB" id="A0A7J7KI94"/>
<organism evidence="1 2">
    <name type="scientific">Bugula neritina</name>
    <name type="common">Brown bryozoan</name>
    <name type="synonym">Sertularia neritina</name>
    <dbReference type="NCBI Taxonomy" id="10212"/>
    <lineage>
        <taxon>Eukaryota</taxon>
        <taxon>Metazoa</taxon>
        <taxon>Spiralia</taxon>
        <taxon>Lophotrochozoa</taxon>
        <taxon>Bryozoa</taxon>
        <taxon>Gymnolaemata</taxon>
        <taxon>Cheilostomatida</taxon>
        <taxon>Flustrina</taxon>
        <taxon>Buguloidea</taxon>
        <taxon>Bugulidae</taxon>
        <taxon>Bugula</taxon>
    </lineage>
</organism>
<dbReference type="InterPro" id="IPR046345">
    <property type="entry name" value="TraB_PrgY-like"/>
</dbReference>
<gene>
    <name evidence="1" type="ORF">EB796_003727</name>
</gene>
<dbReference type="Proteomes" id="UP000593567">
    <property type="component" value="Unassembled WGS sequence"/>
</dbReference>
<proteinExistence type="predicted"/>
<dbReference type="EMBL" id="VXIV02000492">
    <property type="protein sequence ID" value="KAF6037975.1"/>
    <property type="molecule type" value="Genomic_DNA"/>
</dbReference>
<keyword evidence="2" id="KW-1185">Reference proteome</keyword>
<evidence type="ECO:0000313" key="2">
    <source>
        <dbReference type="Proteomes" id="UP000593567"/>
    </source>
</evidence>